<accession>A0A6M5YX52</accession>
<dbReference type="EMBL" id="CP053452">
    <property type="protein sequence ID" value="QJW97793.1"/>
    <property type="molecule type" value="Genomic_DNA"/>
</dbReference>
<gene>
    <name evidence="1" type="ORF">FTUN_5373</name>
</gene>
<name>A0A6M5YX52_9BACT</name>
<proteinExistence type="predicted"/>
<protein>
    <submittedName>
        <fullName evidence="1">Uncharacterized protein</fullName>
    </submittedName>
</protein>
<dbReference type="KEGG" id="ftj:FTUN_5373"/>
<reference evidence="2" key="1">
    <citation type="submission" date="2020-05" db="EMBL/GenBank/DDBJ databases">
        <title>Frigoriglobus tundricola gen. nov., sp. nov., a psychrotolerant cellulolytic planctomycete of the family Gemmataceae with two divergent copies of 16S rRNA gene.</title>
        <authorList>
            <person name="Kulichevskaya I.S."/>
            <person name="Ivanova A.A."/>
            <person name="Naumoff D.G."/>
            <person name="Beletsky A.V."/>
            <person name="Rijpstra W.I.C."/>
            <person name="Sinninghe Damste J.S."/>
            <person name="Mardanov A.V."/>
            <person name="Ravin N.V."/>
            <person name="Dedysh S.N."/>
        </authorList>
    </citation>
    <scope>NUCLEOTIDE SEQUENCE [LARGE SCALE GENOMIC DNA]</scope>
    <source>
        <strain evidence="2">PL17</strain>
    </source>
</reference>
<organism evidence="1 2">
    <name type="scientific">Frigoriglobus tundricola</name>
    <dbReference type="NCBI Taxonomy" id="2774151"/>
    <lineage>
        <taxon>Bacteria</taxon>
        <taxon>Pseudomonadati</taxon>
        <taxon>Planctomycetota</taxon>
        <taxon>Planctomycetia</taxon>
        <taxon>Gemmatales</taxon>
        <taxon>Gemmataceae</taxon>
        <taxon>Frigoriglobus</taxon>
    </lineage>
</organism>
<dbReference type="Proteomes" id="UP000503447">
    <property type="component" value="Chromosome"/>
</dbReference>
<sequence length="40" mass="4331">MWGGAANRPRDHAISIQAGIEDMVASRAIEVKHELGNLSE</sequence>
<evidence type="ECO:0000313" key="2">
    <source>
        <dbReference type="Proteomes" id="UP000503447"/>
    </source>
</evidence>
<dbReference type="AlphaFoldDB" id="A0A6M5YX52"/>
<keyword evidence="2" id="KW-1185">Reference proteome</keyword>
<evidence type="ECO:0000313" key="1">
    <source>
        <dbReference type="EMBL" id="QJW97793.1"/>
    </source>
</evidence>